<proteinExistence type="predicted"/>
<keyword evidence="1" id="KW-0732">Signal</keyword>
<dbReference type="EMBL" id="FNKY01000001">
    <property type="protein sequence ID" value="SDQ70482.1"/>
    <property type="molecule type" value="Genomic_DNA"/>
</dbReference>
<reference evidence="2 3" key="1">
    <citation type="submission" date="2016-10" db="EMBL/GenBank/DDBJ databases">
        <authorList>
            <person name="Varghese N."/>
            <person name="Submissions S."/>
        </authorList>
    </citation>
    <scope>NUCLEOTIDE SEQUENCE [LARGE SCALE GENOMIC DNA]</scope>
    <source>
        <strain evidence="2 3">Nl1</strain>
    </source>
</reference>
<gene>
    <name evidence="2" type="ORF">SAMN05216402_1939</name>
</gene>
<dbReference type="Proteomes" id="UP000183471">
    <property type="component" value="Unassembled WGS sequence"/>
</dbReference>
<name>A0ABY0TEM4_9PROT</name>
<protein>
    <recommendedName>
        <fullName evidence="4">Proline-rich region</fullName>
    </recommendedName>
</protein>
<evidence type="ECO:0008006" key="4">
    <source>
        <dbReference type="Google" id="ProtNLM"/>
    </source>
</evidence>
<evidence type="ECO:0000313" key="2">
    <source>
        <dbReference type="EMBL" id="SDQ70482.1"/>
    </source>
</evidence>
<sequence length="204" mass="21485">MKKIKWMCLVLILFGLISGTSAWARGGGGGGGGGGFRGGGHMGGGGWGHGGGGHPGGMHYGGGEHFGGSVGYYRGGGVGFYRGGGFGYYRGPRGFYRGYGYGLGFGFGGYGLGLGLGYGLGYSLGYGGYGYGPPYYPYPPVVTVPAAPPVYIQRQDMPPQDDMQRSTQPPLNYWYYCRALEGYYPYVKDCPNGWEQVAPQPPAQ</sequence>
<evidence type="ECO:0000313" key="3">
    <source>
        <dbReference type="Proteomes" id="UP000183471"/>
    </source>
</evidence>
<comment type="caution">
    <text evidence="2">The sequence shown here is derived from an EMBL/GenBank/DDBJ whole genome shotgun (WGS) entry which is preliminary data.</text>
</comment>
<accession>A0ABY0TEM4</accession>
<feature type="signal peptide" evidence="1">
    <location>
        <begin position="1"/>
        <end position="24"/>
    </location>
</feature>
<keyword evidence="3" id="KW-1185">Reference proteome</keyword>
<evidence type="ECO:0000256" key="1">
    <source>
        <dbReference type="SAM" id="SignalP"/>
    </source>
</evidence>
<feature type="chain" id="PRO_5045620686" description="Proline-rich region" evidence="1">
    <location>
        <begin position="25"/>
        <end position="204"/>
    </location>
</feature>
<organism evidence="2 3">
    <name type="scientific">Nitrosospira multiformis</name>
    <dbReference type="NCBI Taxonomy" id="1231"/>
    <lineage>
        <taxon>Bacteria</taxon>
        <taxon>Pseudomonadati</taxon>
        <taxon>Pseudomonadota</taxon>
        <taxon>Betaproteobacteria</taxon>
        <taxon>Nitrosomonadales</taxon>
        <taxon>Nitrosomonadaceae</taxon>
        <taxon>Nitrosospira</taxon>
    </lineage>
</organism>
<dbReference type="RefSeq" id="WP_143007638.1">
    <property type="nucleotide sequence ID" value="NZ_FNKY01000001.1"/>
</dbReference>